<dbReference type="Proteomes" id="UP000520156">
    <property type="component" value="Unassembled WGS sequence"/>
</dbReference>
<dbReference type="Gene3D" id="3.40.50.10070">
    <property type="entry name" value="TolB, N-terminal domain"/>
    <property type="match status" value="1"/>
</dbReference>
<comment type="caution">
    <text evidence="5">The sequence shown here is derived from an EMBL/GenBank/DDBJ whole genome shotgun (WGS) entry which is preliminary data.</text>
</comment>
<dbReference type="InterPro" id="IPR000157">
    <property type="entry name" value="TIR_dom"/>
</dbReference>
<dbReference type="InterPro" id="IPR035897">
    <property type="entry name" value="Toll_tir_struct_dom_sf"/>
</dbReference>
<dbReference type="SUPFAM" id="SSF48452">
    <property type="entry name" value="TPR-like"/>
    <property type="match status" value="1"/>
</dbReference>
<dbReference type="Pfam" id="PF13181">
    <property type="entry name" value="TPR_8"/>
    <property type="match status" value="1"/>
</dbReference>
<protein>
    <submittedName>
        <fullName evidence="5">TIR domain-containing protein</fullName>
    </submittedName>
</protein>
<dbReference type="EMBL" id="JACLAU010000035">
    <property type="protein sequence ID" value="MBC2653110.1"/>
    <property type="molecule type" value="Genomic_DNA"/>
</dbReference>
<evidence type="ECO:0000313" key="6">
    <source>
        <dbReference type="Proteomes" id="UP000520156"/>
    </source>
</evidence>
<feature type="domain" description="TIR" evidence="4">
    <location>
        <begin position="23"/>
        <end position="134"/>
    </location>
</feature>
<accession>A0A7X1F9X3</accession>
<dbReference type="InterPro" id="IPR011990">
    <property type="entry name" value="TPR-like_helical_dom_sf"/>
</dbReference>
<dbReference type="InterPro" id="IPR052346">
    <property type="entry name" value="O-mannosyl-transferase_TMTC"/>
</dbReference>
<dbReference type="RefSeq" id="WP_185684499.1">
    <property type="nucleotide sequence ID" value="NZ_JACLAU010000035.1"/>
</dbReference>
<keyword evidence="6" id="KW-1185">Reference proteome</keyword>
<dbReference type="AlphaFoldDB" id="A0A7X1F9X3"/>
<keyword evidence="1" id="KW-0677">Repeat</keyword>
<keyword evidence="2" id="KW-0802">TPR repeat</keyword>
<reference evidence="5 6" key="1">
    <citation type="submission" date="2020-08" db="EMBL/GenBank/DDBJ databases">
        <title>The genome sequence of Novosphingobium flavum 4Y4.</title>
        <authorList>
            <person name="Liu Y."/>
        </authorList>
    </citation>
    <scope>NUCLEOTIDE SEQUENCE [LARGE SCALE GENOMIC DNA]</scope>
    <source>
        <strain evidence="5 6">4Y4</strain>
    </source>
</reference>
<dbReference type="Pfam" id="PF13676">
    <property type="entry name" value="TIR_2"/>
    <property type="match status" value="1"/>
</dbReference>
<evidence type="ECO:0000313" key="5">
    <source>
        <dbReference type="EMBL" id="MBC2653110.1"/>
    </source>
</evidence>
<evidence type="ECO:0000256" key="2">
    <source>
        <dbReference type="ARBA" id="ARBA00022803"/>
    </source>
</evidence>
<gene>
    <name evidence="5" type="ORF">H7F49_15555</name>
</gene>
<dbReference type="PANTHER" id="PTHR44227">
    <property type="match status" value="1"/>
</dbReference>
<dbReference type="Gene3D" id="3.40.50.10140">
    <property type="entry name" value="Toll/interleukin-1 receptor homology (TIR) domain"/>
    <property type="match status" value="1"/>
</dbReference>
<sequence length="658" mass="69582">MADLAEPQDSDKPAAVRGRARLFISYARADRERVRPLAAALEAAGHRLWWDALIDGGAAFAKVIEQELDSADAVIVVWSAQSIHSDWVRDEAAHARDRKRLVAITLDRAEPPLGFRQYHAIGFEQWQGRTDSAEFSSLERSIMALGPASARALAPGGGANDTPGPTGSAPERRGLRRRTLLVGGVATLGAAAGGGLWLLRSRGSVERNGVAVLPFTNLSGDKGQDYFAQGLSEEVRGSLVRNPGLRVAAPVSSNEFKNHTDDAMTIGRQLKVDFLLDGSVRKSGSLVRIDATLTDAASGFASWSQSFDRQLDDIFAVQREIADTVAKALLAQVTSSRGTAGETRSIEAYDAFLRGKALFNADSGEASDRAALAQFDRALTLDPKFAAAHAARSRSLAGIAVLYSTSDQIVPTYDAAVAAAKAAVDLAPDLAAGQLALGFATLSGLLDFRKARPAYERAYALGEGDADVLLMYAFFAAKSGRDAEALQVVRRAEQLDPLNPRTVRGEGSILLASHQYAPSIEASARALAMAADLSGAHGNIGVAHHMMGQTEAAREAFAAEPTKSIRLAGLAMVERRANHAAAAQAAWAQLLADYGDSAAYQQAQVLAQWGQIDAAVTALEKAYAVRDGGITGILGDPLLAPLAKAPGFTRLLLRMGLA</sequence>
<dbReference type="PANTHER" id="PTHR44227:SF3">
    <property type="entry name" value="PROTEIN O-MANNOSYL-TRANSFERASE TMTC4"/>
    <property type="match status" value="1"/>
</dbReference>
<evidence type="ECO:0000256" key="1">
    <source>
        <dbReference type="ARBA" id="ARBA00022737"/>
    </source>
</evidence>
<organism evidence="5 6">
    <name type="scientific">Novosphingobium aerophilum</name>
    <dbReference type="NCBI Taxonomy" id="2839843"/>
    <lineage>
        <taxon>Bacteria</taxon>
        <taxon>Pseudomonadati</taxon>
        <taxon>Pseudomonadota</taxon>
        <taxon>Alphaproteobacteria</taxon>
        <taxon>Sphingomonadales</taxon>
        <taxon>Sphingomonadaceae</taxon>
        <taxon>Novosphingobium</taxon>
    </lineage>
</organism>
<dbReference type="GO" id="GO:0007165">
    <property type="term" value="P:signal transduction"/>
    <property type="evidence" value="ECO:0007669"/>
    <property type="project" value="InterPro"/>
</dbReference>
<proteinExistence type="predicted"/>
<evidence type="ECO:0000256" key="3">
    <source>
        <dbReference type="SAM" id="MobiDB-lite"/>
    </source>
</evidence>
<evidence type="ECO:0000259" key="4">
    <source>
        <dbReference type="Pfam" id="PF13676"/>
    </source>
</evidence>
<feature type="region of interest" description="Disordered" evidence="3">
    <location>
        <begin position="152"/>
        <end position="173"/>
    </location>
</feature>
<dbReference type="InterPro" id="IPR019734">
    <property type="entry name" value="TPR_rpt"/>
</dbReference>
<name>A0A7X1F9X3_9SPHN</name>
<dbReference type="SUPFAM" id="SSF52200">
    <property type="entry name" value="Toll/Interleukin receptor TIR domain"/>
    <property type="match status" value="1"/>
</dbReference>
<dbReference type="Gene3D" id="1.25.40.10">
    <property type="entry name" value="Tetratricopeptide repeat domain"/>
    <property type="match status" value="2"/>
</dbReference>